<evidence type="ECO:0000313" key="7">
    <source>
        <dbReference type="EMBL" id="KAF2262724.1"/>
    </source>
</evidence>
<dbReference type="GO" id="GO:0008483">
    <property type="term" value="F:transaminase activity"/>
    <property type="evidence" value="ECO:0007669"/>
    <property type="project" value="UniProtKB-KW"/>
</dbReference>
<name>A0A9P4N518_9PLEO</name>
<dbReference type="EMBL" id="ML986637">
    <property type="protein sequence ID" value="KAF2262724.1"/>
    <property type="molecule type" value="Genomic_DNA"/>
</dbReference>
<dbReference type="Pfam" id="PF00155">
    <property type="entry name" value="Aminotran_1_2"/>
    <property type="match status" value="1"/>
</dbReference>
<gene>
    <name evidence="7" type="ORF">CC78DRAFT_569580</name>
</gene>
<dbReference type="PRINTS" id="PR00753">
    <property type="entry name" value="ACCSYNTHASE"/>
</dbReference>
<feature type="domain" description="Aminotransferase class I/classII large" evidence="6">
    <location>
        <begin position="31"/>
        <end position="409"/>
    </location>
</feature>
<evidence type="ECO:0000256" key="2">
    <source>
        <dbReference type="ARBA" id="ARBA00007441"/>
    </source>
</evidence>
<comment type="caution">
    <text evidence="7">The sequence shown here is derived from an EMBL/GenBank/DDBJ whole genome shotgun (WGS) entry which is preliminary data.</text>
</comment>
<keyword evidence="5" id="KW-0663">Pyridoxal phosphate</keyword>
<organism evidence="7 8">
    <name type="scientific">Lojkania enalia</name>
    <dbReference type="NCBI Taxonomy" id="147567"/>
    <lineage>
        <taxon>Eukaryota</taxon>
        <taxon>Fungi</taxon>
        <taxon>Dikarya</taxon>
        <taxon>Ascomycota</taxon>
        <taxon>Pezizomycotina</taxon>
        <taxon>Dothideomycetes</taxon>
        <taxon>Pleosporomycetidae</taxon>
        <taxon>Pleosporales</taxon>
        <taxon>Pleosporales incertae sedis</taxon>
        <taxon>Lojkania</taxon>
    </lineage>
</organism>
<comment type="cofactor">
    <cofactor evidence="1">
        <name>pyridoxal 5'-phosphate</name>
        <dbReference type="ChEBI" id="CHEBI:597326"/>
    </cofactor>
</comment>
<dbReference type="Proteomes" id="UP000800093">
    <property type="component" value="Unassembled WGS sequence"/>
</dbReference>
<dbReference type="Gene3D" id="3.90.1150.10">
    <property type="entry name" value="Aspartate Aminotransferase, domain 1"/>
    <property type="match status" value="1"/>
</dbReference>
<dbReference type="InterPro" id="IPR004838">
    <property type="entry name" value="NHTrfase_class1_PyrdxlP-BS"/>
</dbReference>
<keyword evidence="3" id="KW-0032">Aminotransferase</keyword>
<dbReference type="Gene3D" id="3.40.640.10">
    <property type="entry name" value="Type I PLP-dependent aspartate aminotransferase-like (Major domain)"/>
    <property type="match status" value="1"/>
</dbReference>
<dbReference type="CDD" id="cd00609">
    <property type="entry name" value="AAT_like"/>
    <property type="match status" value="1"/>
</dbReference>
<keyword evidence="8" id="KW-1185">Reference proteome</keyword>
<evidence type="ECO:0000256" key="3">
    <source>
        <dbReference type="ARBA" id="ARBA00022576"/>
    </source>
</evidence>
<dbReference type="InterPro" id="IPR050478">
    <property type="entry name" value="Ethylene_sulfur-biosynth"/>
</dbReference>
<dbReference type="SUPFAM" id="SSF53383">
    <property type="entry name" value="PLP-dependent transferases"/>
    <property type="match status" value="1"/>
</dbReference>
<dbReference type="GO" id="GO:0006520">
    <property type="term" value="P:amino acid metabolic process"/>
    <property type="evidence" value="ECO:0007669"/>
    <property type="project" value="TreeGrafter"/>
</dbReference>
<dbReference type="InterPro" id="IPR004839">
    <property type="entry name" value="Aminotransferase_I/II_large"/>
</dbReference>
<reference evidence="8" key="1">
    <citation type="journal article" date="2020" name="Stud. Mycol.">
        <title>101 Dothideomycetes genomes: A test case for predicting lifestyles and emergence of pathogens.</title>
        <authorList>
            <person name="Haridas S."/>
            <person name="Albert R."/>
            <person name="Binder M."/>
            <person name="Bloem J."/>
            <person name="LaButti K."/>
            <person name="Salamov A."/>
            <person name="Andreopoulos B."/>
            <person name="Baker S."/>
            <person name="Barry K."/>
            <person name="Bills G."/>
            <person name="Bluhm B."/>
            <person name="Cannon C."/>
            <person name="Castanera R."/>
            <person name="Culley D."/>
            <person name="Daum C."/>
            <person name="Ezra D."/>
            <person name="Gonzalez J."/>
            <person name="Henrissat B."/>
            <person name="Kuo A."/>
            <person name="Liang C."/>
            <person name="Lipzen A."/>
            <person name="Lutzoni F."/>
            <person name="Magnuson J."/>
            <person name="Mondo S."/>
            <person name="Nolan M."/>
            <person name="Ohm R."/>
            <person name="Pangilinan J."/>
            <person name="Park H.-J."/>
            <person name="Ramirez L."/>
            <person name="Alfaro M."/>
            <person name="Sun H."/>
            <person name="Tritt A."/>
            <person name="Yoshinaga Y."/>
            <person name="Zwiers L.-H."/>
            <person name="Turgeon B."/>
            <person name="Goodwin S."/>
            <person name="Spatafora J."/>
            <person name="Crous P."/>
            <person name="Grigoriev I."/>
        </authorList>
    </citation>
    <scope>NUCLEOTIDE SEQUENCE [LARGE SCALE GENOMIC DNA]</scope>
    <source>
        <strain evidence="8">CBS 304.66</strain>
    </source>
</reference>
<dbReference type="PANTHER" id="PTHR43795:SF32">
    <property type="entry name" value="AMINOTRANSFERASE GLII-RELATED"/>
    <property type="match status" value="1"/>
</dbReference>
<protein>
    <submittedName>
        <fullName evidence="7">PLP-dependent transferase</fullName>
    </submittedName>
</protein>
<evidence type="ECO:0000256" key="1">
    <source>
        <dbReference type="ARBA" id="ARBA00001933"/>
    </source>
</evidence>
<evidence type="ECO:0000259" key="6">
    <source>
        <dbReference type="Pfam" id="PF00155"/>
    </source>
</evidence>
<dbReference type="OrthoDB" id="7042322at2759"/>
<dbReference type="PANTHER" id="PTHR43795">
    <property type="entry name" value="BIFUNCTIONAL ASPARTATE AMINOTRANSFERASE AND GLUTAMATE/ASPARTATE-PREPHENATE AMINOTRANSFERASE-RELATED"/>
    <property type="match status" value="1"/>
</dbReference>
<proteinExistence type="inferred from homology"/>
<accession>A0A9P4N518</accession>
<dbReference type="AlphaFoldDB" id="A0A9P4N518"/>
<dbReference type="InterPro" id="IPR015424">
    <property type="entry name" value="PyrdxlP-dep_Trfase"/>
</dbReference>
<evidence type="ECO:0000256" key="5">
    <source>
        <dbReference type="ARBA" id="ARBA00022898"/>
    </source>
</evidence>
<dbReference type="PROSITE" id="PS00105">
    <property type="entry name" value="AA_TRANSFER_CLASS_1"/>
    <property type="match status" value="1"/>
</dbReference>
<evidence type="ECO:0000313" key="8">
    <source>
        <dbReference type="Proteomes" id="UP000800093"/>
    </source>
</evidence>
<sequence length="417" mass="45389">MATGLSTRMATSLQTILPGLSAVMQENDPTKDIIDLSSAENQLIRHYLQDTIETAIKTKLTNNAFDLPAFGGDRQTRAALATFFNDHFNPVSVVTTEEVVLTGGAGSCIEALVQSLCDEGDSVIIPAPYWFGFKPYFAVRAKVEVLAANTPTYSDHATDLVSALRSTYSAAKSPERIKAVILCNPNNPLSQCYPESALRDCMKFCQEHDLHLISDELYALAKIHSAESKFVSALSIPLSSETSATAPLIHASKVHVVWSASKLFGLSGLRIGCLVSQANPLIRTAVSLLTFTNVSSLSSISLSTLLSSDELPSLIDTISNGLSESYKRFEALFRKLGLQYVTAEEGLFIFAKLGKNLASADEEAAFFTKLKDAGVMVSPGRFYGDREFGWARIMIAVPIDVVTKALDKIERFYSEMK</sequence>
<dbReference type="InterPro" id="IPR015421">
    <property type="entry name" value="PyrdxlP-dep_Trfase_major"/>
</dbReference>
<dbReference type="InterPro" id="IPR015422">
    <property type="entry name" value="PyrdxlP-dep_Trfase_small"/>
</dbReference>
<dbReference type="GO" id="GO:0030170">
    <property type="term" value="F:pyridoxal phosphate binding"/>
    <property type="evidence" value="ECO:0007669"/>
    <property type="project" value="InterPro"/>
</dbReference>
<evidence type="ECO:0000256" key="4">
    <source>
        <dbReference type="ARBA" id="ARBA00022679"/>
    </source>
</evidence>
<comment type="similarity">
    <text evidence="2">Belongs to the class-I pyridoxal-phosphate-dependent aminotransferase family.</text>
</comment>
<keyword evidence="4 7" id="KW-0808">Transferase</keyword>